<dbReference type="EMBL" id="QQZK01000008">
    <property type="protein sequence ID" value="KAF5104405.1"/>
    <property type="molecule type" value="Genomic_DNA"/>
</dbReference>
<dbReference type="PANTHER" id="PTHR38426">
    <property type="entry name" value="MAINTENANCE OF TELOMERE CAPPING PROTEIN 4"/>
    <property type="match status" value="1"/>
</dbReference>
<name>A0A9P5KV76_GEOCN</name>
<dbReference type="InterPro" id="IPR038769">
    <property type="entry name" value="MTC4"/>
</dbReference>
<feature type="compositionally biased region" description="Polar residues" evidence="1">
    <location>
        <begin position="270"/>
        <end position="280"/>
    </location>
</feature>
<dbReference type="AlphaFoldDB" id="A0A9P5KV76"/>
<feature type="compositionally biased region" description="Low complexity" evidence="1">
    <location>
        <begin position="254"/>
        <end position="269"/>
    </location>
</feature>
<reference evidence="2" key="2">
    <citation type="submission" date="2020-01" db="EMBL/GenBank/DDBJ databases">
        <authorList>
            <person name="Perkins V."/>
            <person name="Lessard M.-H."/>
            <person name="Dugat-Bony E."/>
            <person name="Frenette M."/>
            <person name="Labrie S."/>
        </authorList>
    </citation>
    <scope>NUCLEOTIDE SEQUENCE</scope>
    <source>
        <strain evidence="2">LMA-70</strain>
    </source>
</reference>
<feature type="region of interest" description="Disordered" evidence="1">
    <location>
        <begin position="254"/>
        <end position="284"/>
    </location>
</feature>
<accession>A0A9P5KV76</accession>
<dbReference type="PANTHER" id="PTHR38426:SF1">
    <property type="entry name" value="MAINTENANCE OF TELOMERE CAPPING PROTEIN 4"/>
    <property type="match status" value="1"/>
</dbReference>
<proteinExistence type="predicted"/>
<evidence type="ECO:0000313" key="2">
    <source>
        <dbReference type="EMBL" id="KAF5104405.1"/>
    </source>
</evidence>
<sequence>MQSNPRRGIITTSVSTTTGAIPLPGSGISPDPTDPNNIMRSKQAVSLANLFINYSVASTALPSDFHRRVSTGPTARTFKNPIGNPDDLIRSGSKLENAILDTFERIEKAPSSQTMARAQKARANMEIHYDLLASYQGLTARPEGIDNEGHINFADLPNFHTYNSLQVIRNRKARAPFVALEPQTPNASSSASHHHWTVDISEFIVDYSWRYQNYHLMRDAKGNLRYPSATMAAERDPTPSKNMVVSRLNKLKQNLTNNNGSRNNSISDNTTPDSNVSLQPSIDERPLLSQMCPQAWN</sequence>
<protein>
    <submittedName>
        <fullName evidence="2">Uncharacterized protein</fullName>
    </submittedName>
</protein>
<reference evidence="2" key="1">
    <citation type="journal article" date="2020" name="Front. Microbiol.">
        <title>Phenotypic and Genetic Characterization of the Cheese Ripening Yeast Geotrichum candidum.</title>
        <authorList>
            <person name="Perkins V."/>
            <person name="Vignola S."/>
            <person name="Lessard M.H."/>
            <person name="Plante P.L."/>
            <person name="Corbeil J."/>
            <person name="Dugat-Bony E."/>
            <person name="Frenette M."/>
            <person name="Labrie S."/>
        </authorList>
    </citation>
    <scope>NUCLEOTIDE SEQUENCE</scope>
    <source>
        <strain evidence="2">LMA-70</strain>
    </source>
</reference>
<organism evidence="2 3">
    <name type="scientific">Geotrichum candidum</name>
    <name type="common">Oospora lactis</name>
    <name type="synonym">Dipodascus geotrichum</name>
    <dbReference type="NCBI Taxonomy" id="1173061"/>
    <lineage>
        <taxon>Eukaryota</taxon>
        <taxon>Fungi</taxon>
        <taxon>Dikarya</taxon>
        <taxon>Ascomycota</taxon>
        <taxon>Saccharomycotina</taxon>
        <taxon>Dipodascomycetes</taxon>
        <taxon>Dipodascales</taxon>
        <taxon>Dipodascaceae</taxon>
        <taxon>Geotrichum</taxon>
    </lineage>
</organism>
<evidence type="ECO:0000313" key="3">
    <source>
        <dbReference type="Proteomes" id="UP000750522"/>
    </source>
</evidence>
<gene>
    <name evidence="2" type="ORF">DV451_000640</name>
</gene>
<evidence type="ECO:0000256" key="1">
    <source>
        <dbReference type="SAM" id="MobiDB-lite"/>
    </source>
</evidence>
<dbReference type="Proteomes" id="UP000750522">
    <property type="component" value="Unassembled WGS sequence"/>
</dbReference>
<comment type="caution">
    <text evidence="2">The sequence shown here is derived from an EMBL/GenBank/DDBJ whole genome shotgun (WGS) entry which is preliminary data.</text>
</comment>